<accession>A0A1H2RER4</accession>
<dbReference type="EMBL" id="FNNG01000001">
    <property type="protein sequence ID" value="SDW17956.1"/>
    <property type="molecule type" value="Genomic_DNA"/>
</dbReference>
<evidence type="ECO:0000259" key="5">
    <source>
        <dbReference type="Pfam" id="PF01676"/>
    </source>
</evidence>
<dbReference type="GO" id="GO:0005829">
    <property type="term" value="C:cytosol"/>
    <property type="evidence" value="ECO:0007669"/>
    <property type="project" value="TreeGrafter"/>
</dbReference>
<dbReference type="NCBIfam" id="NF009049">
    <property type="entry name" value="PRK12383.1"/>
    <property type="match status" value="1"/>
</dbReference>
<sequence length="401" mass="44913">MKRAIVVVVDSLGVGHMEDVYETRPQDVGANTFIHLLDKAKKINIPNFERLGINKILKHERLNQVDNLGSYGILNLEHYGADSYVGHQEIMGTKPKKPLLKPFSYFRNEVIKKLEAEGHKVTSPDKDKPYILVDDLVVVADNIETDYGQIYNVTAPLDYITFEEVIDIGRKVRNVVKVNRVIALGGKGVTIEKILNSIETREDGLTGVNSPKSGVYNKGYLSRHLGYGVAPDKQISNILATKGYKVTLIGKMQDVIECEKARRIPVVDTEKVMQQTLDSMNHLSSGIIAATVQETDLAGHAQDVEKYAEKLMIVDKYIGHIMNIMRDEDILFITADHGNDPTIGFSQHTREKTFLLVYGKRIKKTDLGERSTLSDIAATISDYFNVDRTENGISFLPLLKL</sequence>
<feature type="domain" description="Metalloenzyme" evidence="5">
    <location>
        <begin position="2"/>
        <end position="387"/>
    </location>
</feature>
<dbReference type="Gene3D" id="3.30.70.1250">
    <property type="entry name" value="Phosphopentomutase"/>
    <property type="match status" value="1"/>
</dbReference>
<dbReference type="Proteomes" id="UP000198828">
    <property type="component" value="Unassembled WGS sequence"/>
</dbReference>
<gene>
    <name evidence="6" type="ORF">SAMN05660923_00360</name>
</gene>
<dbReference type="AlphaFoldDB" id="A0A1H2RER4"/>
<dbReference type="SUPFAM" id="SSF53649">
    <property type="entry name" value="Alkaline phosphatase-like"/>
    <property type="match status" value="1"/>
</dbReference>
<name>A0A1H2RER4_9FIRM</name>
<keyword evidence="2" id="KW-0479">Metal-binding</keyword>
<dbReference type="InterPro" id="IPR017850">
    <property type="entry name" value="Alkaline_phosphatase_core_sf"/>
</dbReference>
<dbReference type="OrthoDB" id="9769930at2"/>
<organism evidence="6 7">
    <name type="scientific">Tepidimicrobium xylanilyticum</name>
    <dbReference type="NCBI Taxonomy" id="1123352"/>
    <lineage>
        <taxon>Bacteria</taxon>
        <taxon>Bacillati</taxon>
        <taxon>Bacillota</taxon>
        <taxon>Tissierellia</taxon>
        <taxon>Tissierellales</taxon>
        <taxon>Tepidimicrobiaceae</taxon>
        <taxon>Tepidimicrobium</taxon>
    </lineage>
</organism>
<keyword evidence="4" id="KW-0413">Isomerase</keyword>
<dbReference type="GO" id="GO:0000287">
    <property type="term" value="F:magnesium ion binding"/>
    <property type="evidence" value="ECO:0007669"/>
    <property type="project" value="InterPro"/>
</dbReference>
<dbReference type="InterPro" id="IPR024052">
    <property type="entry name" value="Phosphopentomutase_DeoB_cap_sf"/>
</dbReference>
<dbReference type="InterPro" id="IPR006124">
    <property type="entry name" value="Metalloenzyme"/>
</dbReference>
<evidence type="ECO:0000256" key="1">
    <source>
        <dbReference type="ARBA" id="ARBA00010373"/>
    </source>
</evidence>
<dbReference type="PANTHER" id="PTHR21110:SF0">
    <property type="entry name" value="PHOSPHOPENTOMUTASE"/>
    <property type="match status" value="1"/>
</dbReference>
<dbReference type="GO" id="GO:0043094">
    <property type="term" value="P:metabolic compound salvage"/>
    <property type="evidence" value="ECO:0007669"/>
    <property type="project" value="InterPro"/>
</dbReference>
<evidence type="ECO:0000256" key="4">
    <source>
        <dbReference type="ARBA" id="ARBA00023235"/>
    </source>
</evidence>
<proteinExistence type="inferred from homology"/>
<dbReference type="Pfam" id="PF01676">
    <property type="entry name" value="Metalloenzyme"/>
    <property type="match status" value="1"/>
</dbReference>
<protein>
    <submittedName>
        <fullName evidence="6">Phosphopentomutase</fullName>
    </submittedName>
</protein>
<dbReference type="PIRSF" id="PIRSF001491">
    <property type="entry name" value="Ppentomutase"/>
    <property type="match status" value="1"/>
</dbReference>
<comment type="similarity">
    <text evidence="1">Belongs to the phosphopentomutase family.</text>
</comment>
<dbReference type="CDD" id="cd16009">
    <property type="entry name" value="PPM"/>
    <property type="match status" value="1"/>
</dbReference>
<dbReference type="Gene3D" id="3.40.720.10">
    <property type="entry name" value="Alkaline Phosphatase, subunit A"/>
    <property type="match status" value="1"/>
</dbReference>
<dbReference type="GO" id="GO:0009117">
    <property type="term" value="P:nucleotide metabolic process"/>
    <property type="evidence" value="ECO:0007669"/>
    <property type="project" value="InterPro"/>
</dbReference>
<evidence type="ECO:0000313" key="7">
    <source>
        <dbReference type="Proteomes" id="UP000198828"/>
    </source>
</evidence>
<dbReference type="GO" id="GO:0008973">
    <property type="term" value="F:phosphopentomutase activity"/>
    <property type="evidence" value="ECO:0007669"/>
    <property type="project" value="InterPro"/>
</dbReference>
<dbReference type="PANTHER" id="PTHR21110">
    <property type="entry name" value="PHOSPHOPENTOMUTASE"/>
    <property type="match status" value="1"/>
</dbReference>
<evidence type="ECO:0000313" key="6">
    <source>
        <dbReference type="EMBL" id="SDW17956.1"/>
    </source>
</evidence>
<keyword evidence="3" id="KW-0464">Manganese</keyword>
<dbReference type="RefSeq" id="WP_093750235.1">
    <property type="nucleotide sequence ID" value="NZ_FNNG01000001.1"/>
</dbReference>
<keyword evidence="7" id="KW-1185">Reference proteome</keyword>
<evidence type="ECO:0000256" key="3">
    <source>
        <dbReference type="ARBA" id="ARBA00023211"/>
    </source>
</evidence>
<evidence type="ECO:0000256" key="2">
    <source>
        <dbReference type="ARBA" id="ARBA00022723"/>
    </source>
</evidence>
<dbReference type="InterPro" id="IPR010045">
    <property type="entry name" value="DeoB"/>
</dbReference>
<reference evidence="6 7" key="1">
    <citation type="submission" date="2016-10" db="EMBL/GenBank/DDBJ databases">
        <authorList>
            <person name="de Groot N.N."/>
        </authorList>
    </citation>
    <scope>NUCLEOTIDE SEQUENCE [LARGE SCALE GENOMIC DNA]</scope>
    <source>
        <strain evidence="6 7">DSM 23310</strain>
    </source>
</reference>